<dbReference type="PANTHER" id="PTHR12341">
    <property type="entry name" value="5'-&gt;3' EXORIBONUCLEASE"/>
    <property type="match status" value="1"/>
</dbReference>
<dbReference type="EC" id="3.1.13.-" evidence="6"/>
<comment type="function">
    <text evidence="6">Possesses 5'-&gt;3' exoribonuclease activity. Acts as an endogenous post-transcriptional gene silencing (PTGS) suppressor.</text>
</comment>
<keyword evidence="4 6" id="KW-0378">Hydrolase</keyword>
<dbReference type="InterPro" id="IPR027073">
    <property type="entry name" value="5_3_exoribonuclease"/>
</dbReference>
<dbReference type="AlphaFoldDB" id="W9RHI7"/>
<dbReference type="GO" id="GO:0000956">
    <property type="term" value="P:nuclear-transcribed mRNA catabolic process"/>
    <property type="evidence" value="ECO:0007669"/>
    <property type="project" value="TreeGrafter"/>
</dbReference>
<dbReference type="Pfam" id="PF03159">
    <property type="entry name" value="XRN_N"/>
    <property type="match status" value="1"/>
</dbReference>
<feature type="compositionally biased region" description="Polar residues" evidence="7">
    <location>
        <begin position="925"/>
        <end position="955"/>
    </location>
</feature>
<dbReference type="InterPro" id="IPR017151">
    <property type="entry name" value="Xrn2/3/4"/>
</dbReference>
<evidence type="ECO:0000256" key="5">
    <source>
        <dbReference type="ARBA" id="ARBA00022839"/>
    </source>
</evidence>
<dbReference type="OrthoDB" id="1155776at2759"/>
<dbReference type="eggNOG" id="KOG2044">
    <property type="taxonomic scope" value="Eukaryota"/>
</dbReference>
<dbReference type="GO" id="GO:0006397">
    <property type="term" value="P:mRNA processing"/>
    <property type="evidence" value="ECO:0007669"/>
    <property type="project" value="UniProtKB-UniRule"/>
</dbReference>
<dbReference type="GO" id="GO:0005634">
    <property type="term" value="C:nucleus"/>
    <property type="evidence" value="ECO:0007669"/>
    <property type="project" value="InterPro"/>
</dbReference>
<dbReference type="FunFam" id="1.25.40.1050:FF:000002">
    <property type="entry name" value="5'-3' exoribonuclease"/>
    <property type="match status" value="1"/>
</dbReference>
<accession>W9RHI7</accession>
<keyword evidence="11" id="KW-1185">Reference proteome</keyword>
<dbReference type="Gene3D" id="1.25.40.1050">
    <property type="match status" value="1"/>
</dbReference>
<evidence type="ECO:0000259" key="8">
    <source>
        <dbReference type="Pfam" id="PF03159"/>
    </source>
</evidence>
<evidence type="ECO:0000256" key="4">
    <source>
        <dbReference type="ARBA" id="ARBA00022801"/>
    </source>
</evidence>
<reference evidence="11" key="1">
    <citation type="submission" date="2013-01" db="EMBL/GenBank/DDBJ databases">
        <title>Draft Genome Sequence of a Mulberry Tree, Morus notabilis C.K. Schneid.</title>
        <authorList>
            <person name="He N."/>
            <person name="Zhao S."/>
        </authorList>
    </citation>
    <scope>NUCLEOTIDE SEQUENCE</scope>
</reference>
<keyword evidence="2 6" id="KW-0507">mRNA processing</keyword>
<feature type="domain" description="Xrn1 N-terminal" evidence="8">
    <location>
        <begin position="1"/>
        <end position="250"/>
    </location>
</feature>
<dbReference type="InterPro" id="IPR004859">
    <property type="entry name" value="Xrn1_N"/>
</dbReference>
<dbReference type="CDD" id="cd18673">
    <property type="entry name" value="PIN_XRN1-2-like"/>
    <property type="match status" value="1"/>
</dbReference>
<feature type="region of interest" description="Disordered" evidence="7">
    <location>
        <begin position="923"/>
        <end position="995"/>
    </location>
</feature>
<dbReference type="PANTHER" id="PTHR12341:SF62">
    <property type="entry name" value="5'-3' EXORIBONUCLEASE 3-LIKE"/>
    <property type="match status" value="1"/>
</dbReference>
<dbReference type="FunFam" id="3.40.50.12390:FF:000003">
    <property type="entry name" value="5'-3' exoribonuclease"/>
    <property type="match status" value="1"/>
</dbReference>
<feature type="region of interest" description="Disordered" evidence="7">
    <location>
        <begin position="876"/>
        <end position="900"/>
    </location>
</feature>
<dbReference type="Pfam" id="PF17846">
    <property type="entry name" value="XRN_M"/>
    <property type="match status" value="1"/>
</dbReference>
<organism evidence="10 11">
    <name type="scientific">Morus notabilis</name>
    <dbReference type="NCBI Taxonomy" id="981085"/>
    <lineage>
        <taxon>Eukaryota</taxon>
        <taxon>Viridiplantae</taxon>
        <taxon>Streptophyta</taxon>
        <taxon>Embryophyta</taxon>
        <taxon>Tracheophyta</taxon>
        <taxon>Spermatophyta</taxon>
        <taxon>Magnoliopsida</taxon>
        <taxon>eudicotyledons</taxon>
        <taxon>Gunneridae</taxon>
        <taxon>Pentapetalae</taxon>
        <taxon>rosids</taxon>
        <taxon>fabids</taxon>
        <taxon>Rosales</taxon>
        <taxon>Moraceae</taxon>
        <taxon>Moreae</taxon>
        <taxon>Morus</taxon>
    </lineage>
</organism>
<protein>
    <recommendedName>
        <fullName evidence="6">5'-3' exoribonuclease</fullName>
        <ecNumber evidence="6">3.1.13.-</ecNumber>
    </recommendedName>
</protein>
<proteinExistence type="inferred from homology"/>
<dbReference type="PIRSF" id="PIRSF037239">
    <property type="entry name" value="Exonuclease_Xrn2"/>
    <property type="match status" value="1"/>
</dbReference>
<feature type="compositionally biased region" description="Polar residues" evidence="7">
    <location>
        <begin position="887"/>
        <end position="900"/>
    </location>
</feature>
<dbReference type="EMBL" id="KE345044">
    <property type="protein sequence ID" value="EXB91256.1"/>
    <property type="molecule type" value="Genomic_DNA"/>
</dbReference>
<feature type="region of interest" description="Disordered" evidence="7">
    <location>
        <begin position="809"/>
        <end position="861"/>
    </location>
</feature>
<name>W9RHI7_9ROSA</name>
<keyword evidence="5 6" id="KW-0269">Exonuclease</keyword>
<evidence type="ECO:0000256" key="1">
    <source>
        <dbReference type="ARBA" id="ARBA00006994"/>
    </source>
</evidence>
<comment type="similarity">
    <text evidence="1 6">Belongs to the 5'-3' exonuclease family. XRN2/RAT1 subfamily.</text>
</comment>
<feature type="domain" description="Xrn1 helical" evidence="9">
    <location>
        <begin position="329"/>
        <end position="774"/>
    </location>
</feature>
<dbReference type="STRING" id="981085.W9RHI7"/>
<dbReference type="KEGG" id="mnt:21399378"/>
<dbReference type="Proteomes" id="UP000030645">
    <property type="component" value="Unassembled WGS sequence"/>
</dbReference>
<evidence type="ECO:0000259" key="9">
    <source>
        <dbReference type="Pfam" id="PF17846"/>
    </source>
</evidence>
<dbReference type="InterPro" id="IPR041412">
    <property type="entry name" value="Xrn1_helical"/>
</dbReference>
<evidence type="ECO:0000256" key="7">
    <source>
        <dbReference type="SAM" id="MobiDB-lite"/>
    </source>
</evidence>
<evidence type="ECO:0000313" key="10">
    <source>
        <dbReference type="EMBL" id="EXB91256.1"/>
    </source>
</evidence>
<evidence type="ECO:0000256" key="6">
    <source>
        <dbReference type="PIRNR" id="PIRNR037239"/>
    </source>
</evidence>
<keyword evidence="3 6" id="KW-0540">Nuclease</keyword>
<dbReference type="GO" id="GO:0004534">
    <property type="term" value="F:5'-3' RNA exonuclease activity"/>
    <property type="evidence" value="ECO:0007669"/>
    <property type="project" value="UniProtKB-UniRule"/>
</dbReference>
<dbReference type="GO" id="GO:0003723">
    <property type="term" value="F:RNA binding"/>
    <property type="evidence" value="ECO:0007669"/>
    <property type="project" value="TreeGrafter"/>
</dbReference>
<gene>
    <name evidence="10" type="ORF">L484_016328</name>
</gene>
<evidence type="ECO:0000256" key="2">
    <source>
        <dbReference type="ARBA" id="ARBA00022664"/>
    </source>
</evidence>
<sequence length="1010" mass="115745">MGVPSFYRWLVDKYPKVVENAIEETEISLNTSLPNPNGIEFDNLYLDMNGIIHPCFHPEEEDISTPSTFEEVFKNMFEYIDRLFNIVRPRKLLYMAVDGVAPRAKMNQQRARRFRTSKDKEIAEEEELKVRQQFEMEGKKVLPKEEESEVSDSNIITPGTEFMHKLSEALKSYISLRLRNDLGWRNIKVILSDANVPGEGEHKIMSFIRLQRTLPSYNANTRHCLYGLDADLILLSLATHEVHFSILRENVKVQEQNHRNFKSVRATSHSTAEFSPQKSRGWFNNVLDSADKCLAASVTKKPYQFLHVWILREYLELDMRIDDPPENFKYDFERIVDDFIFMCFFVGNDFLPHTPSLAIHEGAIDLLMTIYKNELKKIGGYLVDMNRVEDKKGGFIKPSRVERFILSVGAHEEKIFKKRSEIQERKLRRLCLNNADQEDSNGSCSATETSSCAFLDVQAQLNNSAIAPSGDASFDYHEMLKNTNDLKEKVRHNLRRKADMLKGGFGVDKVRLGSPGYKERYYKKKFSAESPGEIESIRKRLVEKYSEGLLWVLLYYFSEPPSWNWFYPYHYGPFVSDLKGLSQVKLRLKKGVPFNPFDQLLSVLPSRSGHALPKAYQALMNDDSPIVDFYPTDFEIDVDGKRFSWQGICKLPFIDEERLLSETTKLENDLGVEERERNSKKLDQLLVYSTHKLGSHILSVSKEQNQNVGKRGTSLSDEIGGVLWLHHEHTVVDKENEDNSVLCVYYEPPGCGPHVPRLLEGVKCPEKTIREDDIKETQLWHEYQGKPPSKYTNIQQGLKKVSIGANLAVQSSEHRRPRSGWRAGRGGRTHSLNYEPPIPKSSRRENFGLNTTHNSNSQIFPGISYDQRYVRKDAGSGWGEGRGRPNGNHNASNPSYASSSFRRTSDMNMYEWRVVHSSLDGRNISVESRPSESNRTSGGFQAGSGSFLPSRNNAWRPSFRPDGGYGRGTSIGRGQQHHDFSENNQSFARNRSRQSYGRGCNIPYGGYYLT</sequence>
<feature type="compositionally biased region" description="Polar residues" evidence="7">
    <location>
        <begin position="848"/>
        <end position="859"/>
    </location>
</feature>
<dbReference type="Gene3D" id="3.40.50.12390">
    <property type="match status" value="2"/>
</dbReference>
<evidence type="ECO:0000256" key="3">
    <source>
        <dbReference type="ARBA" id="ARBA00022722"/>
    </source>
</evidence>
<evidence type="ECO:0000313" key="11">
    <source>
        <dbReference type="Proteomes" id="UP000030645"/>
    </source>
</evidence>
<feature type="compositionally biased region" description="Polar residues" evidence="7">
    <location>
        <begin position="982"/>
        <end position="995"/>
    </location>
</feature>